<evidence type="ECO:0000313" key="8">
    <source>
        <dbReference type="Proteomes" id="UP000007110"/>
    </source>
</evidence>
<feature type="transmembrane region" description="Helical" evidence="5">
    <location>
        <begin position="86"/>
        <end position="104"/>
    </location>
</feature>
<dbReference type="GO" id="GO:0005789">
    <property type="term" value="C:endoplasmic reticulum membrane"/>
    <property type="evidence" value="ECO:0000318"/>
    <property type="project" value="GO_Central"/>
</dbReference>
<dbReference type="RefSeq" id="XP_030846482.1">
    <property type="nucleotide sequence ID" value="XM_030990622.1"/>
</dbReference>
<evidence type="ECO:0000256" key="1">
    <source>
        <dbReference type="ARBA" id="ARBA00004370"/>
    </source>
</evidence>
<dbReference type="InterPro" id="IPR006694">
    <property type="entry name" value="Fatty_acid_hydroxylase"/>
</dbReference>
<dbReference type="FunCoup" id="A0A7M7P584">
    <property type="interactions" value="400"/>
</dbReference>
<dbReference type="Pfam" id="PF04116">
    <property type="entry name" value="FA_hydroxylase"/>
    <property type="match status" value="1"/>
</dbReference>
<dbReference type="GO" id="GO:0000254">
    <property type="term" value="F:C-4 methylsterol oxidase activity"/>
    <property type="evidence" value="ECO:0000318"/>
    <property type="project" value="GO_Central"/>
</dbReference>
<keyword evidence="8" id="KW-1185">Reference proteome</keyword>
<dbReference type="GeneID" id="100891893"/>
<dbReference type="KEGG" id="spu:100891893"/>
<feature type="transmembrane region" description="Helical" evidence="5">
    <location>
        <begin position="190"/>
        <end position="209"/>
    </location>
</feature>
<evidence type="ECO:0000256" key="3">
    <source>
        <dbReference type="ARBA" id="ARBA00022989"/>
    </source>
</evidence>
<evidence type="ECO:0000256" key="4">
    <source>
        <dbReference type="ARBA" id="ARBA00023136"/>
    </source>
</evidence>
<comment type="subcellular location">
    <subcellularLocation>
        <location evidence="1">Membrane</location>
    </subcellularLocation>
</comment>
<organism evidence="7 8">
    <name type="scientific">Strongylocentrotus purpuratus</name>
    <name type="common">Purple sea urchin</name>
    <dbReference type="NCBI Taxonomy" id="7668"/>
    <lineage>
        <taxon>Eukaryota</taxon>
        <taxon>Metazoa</taxon>
        <taxon>Echinodermata</taxon>
        <taxon>Eleutherozoa</taxon>
        <taxon>Echinozoa</taxon>
        <taxon>Echinoidea</taxon>
        <taxon>Euechinoidea</taxon>
        <taxon>Echinacea</taxon>
        <taxon>Camarodonta</taxon>
        <taxon>Echinidea</taxon>
        <taxon>Strongylocentrotidae</taxon>
        <taxon>Strongylocentrotus</taxon>
    </lineage>
</organism>
<dbReference type="OMA" id="IVHEFIY"/>
<dbReference type="AlphaFoldDB" id="A0A7M7P584"/>
<keyword evidence="2 5" id="KW-0812">Transmembrane</keyword>
<dbReference type="GO" id="GO:0005506">
    <property type="term" value="F:iron ion binding"/>
    <property type="evidence" value="ECO:0007669"/>
    <property type="project" value="InterPro"/>
</dbReference>
<dbReference type="InParanoid" id="A0A7M7P584"/>
<feature type="transmembrane region" description="Helical" evidence="5">
    <location>
        <begin position="39"/>
        <end position="65"/>
    </location>
</feature>
<reference evidence="8" key="1">
    <citation type="submission" date="2015-02" db="EMBL/GenBank/DDBJ databases">
        <title>Genome sequencing for Strongylocentrotus purpuratus.</title>
        <authorList>
            <person name="Murali S."/>
            <person name="Liu Y."/>
            <person name="Vee V."/>
            <person name="English A."/>
            <person name="Wang M."/>
            <person name="Skinner E."/>
            <person name="Han Y."/>
            <person name="Muzny D.M."/>
            <person name="Worley K.C."/>
            <person name="Gibbs R.A."/>
        </authorList>
    </citation>
    <scope>NUCLEOTIDE SEQUENCE</scope>
</reference>
<proteinExistence type="predicted"/>
<dbReference type="OrthoDB" id="1658724at2759"/>
<sequence length="283" mass="33555">MADILSAVPLVENYTSVSTAVGVEQAWRYMNENYSRFQIATFGSGLVHFVSYILISLPSVLFQFIPQMQRFKIQHDKPVTGANQWECIKILLVNQFIIHIPFYLGAYFYCELVNLPFSYETMPAWYVTLGHCFACLVIEDTWHYFNHRLLHHKSIYKYIHKLHHTWQSPFGMVAEYAHPIETMLLGMGTMWGILLFGNHLILLWVWMWIRLIETIDVHSGYDIPLNPMHLFPFYGGAKFHDFHHMNFQGNYAPTFTWWDKIFGTDIQFKEYYKMKEEEAKKQK</sequence>
<feature type="domain" description="Fatty acid hydroxylase" evidence="6">
    <location>
        <begin position="133"/>
        <end position="264"/>
    </location>
</feature>
<accession>A0A7M7P584</accession>
<dbReference type="InterPro" id="IPR050307">
    <property type="entry name" value="Sterol_Desaturase_Related"/>
</dbReference>
<evidence type="ECO:0000256" key="2">
    <source>
        <dbReference type="ARBA" id="ARBA00022692"/>
    </source>
</evidence>
<dbReference type="Proteomes" id="UP000007110">
    <property type="component" value="Unassembled WGS sequence"/>
</dbReference>
<keyword evidence="4 5" id="KW-0472">Membrane</keyword>
<reference evidence="7" key="2">
    <citation type="submission" date="2021-01" db="UniProtKB">
        <authorList>
            <consortium name="EnsemblMetazoa"/>
        </authorList>
    </citation>
    <scope>IDENTIFICATION</scope>
</reference>
<protein>
    <recommendedName>
        <fullName evidence="6">Fatty acid hydroxylase domain-containing protein</fullName>
    </recommendedName>
</protein>
<evidence type="ECO:0000259" key="6">
    <source>
        <dbReference type="Pfam" id="PF04116"/>
    </source>
</evidence>
<keyword evidence="3 5" id="KW-1133">Transmembrane helix</keyword>
<evidence type="ECO:0000256" key="5">
    <source>
        <dbReference type="SAM" id="Phobius"/>
    </source>
</evidence>
<dbReference type="PANTHER" id="PTHR11863">
    <property type="entry name" value="STEROL DESATURASE"/>
    <property type="match status" value="1"/>
</dbReference>
<dbReference type="EnsemblMetazoa" id="XM_030990622">
    <property type="protein sequence ID" value="XP_030846482"/>
    <property type="gene ID" value="LOC100891893"/>
</dbReference>
<name>A0A7M7P584_STRPU</name>
<evidence type="ECO:0000313" key="7">
    <source>
        <dbReference type="EnsemblMetazoa" id="XP_030846482"/>
    </source>
</evidence>
<dbReference type="GO" id="GO:0016126">
    <property type="term" value="P:sterol biosynthetic process"/>
    <property type="evidence" value="ECO:0000318"/>
    <property type="project" value="GO_Central"/>
</dbReference>
<feature type="transmembrane region" description="Helical" evidence="5">
    <location>
        <begin position="124"/>
        <end position="145"/>
    </location>
</feature>